<accession>A0A6B8RL32</accession>
<feature type="transmembrane region" description="Helical" evidence="2">
    <location>
        <begin position="33"/>
        <end position="54"/>
    </location>
</feature>
<dbReference type="KEGG" id="ppsc:EHS13_14925"/>
<evidence type="ECO:0000313" key="3">
    <source>
        <dbReference type="EMBL" id="QGQ96078.1"/>
    </source>
</evidence>
<keyword evidence="2" id="KW-0472">Membrane</keyword>
<protein>
    <submittedName>
        <fullName evidence="3">Uncharacterized protein</fullName>
    </submittedName>
</protein>
<reference evidence="4" key="1">
    <citation type="submission" date="2018-11" db="EMBL/GenBank/DDBJ databases">
        <title>Complete genome sequence of Paenibacillus sp. ML311-T8.</title>
        <authorList>
            <person name="Nam Y.-D."/>
            <person name="Kang J."/>
            <person name="Chung W.-H."/>
            <person name="Park Y.S."/>
        </authorList>
    </citation>
    <scope>NUCLEOTIDE SEQUENCE [LARGE SCALE GENOMIC DNA]</scope>
    <source>
        <strain evidence="4">ML311-T8</strain>
    </source>
</reference>
<name>A0A6B8RL32_9BACL</name>
<dbReference type="EMBL" id="CP034235">
    <property type="protein sequence ID" value="QGQ96078.1"/>
    <property type="molecule type" value="Genomic_DNA"/>
</dbReference>
<evidence type="ECO:0000256" key="2">
    <source>
        <dbReference type="SAM" id="Phobius"/>
    </source>
</evidence>
<keyword evidence="2" id="KW-1133">Transmembrane helix</keyword>
<dbReference type="AlphaFoldDB" id="A0A6B8RL32"/>
<evidence type="ECO:0000256" key="1">
    <source>
        <dbReference type="SAM" id="Coils"/>
    </source>
</evidence>
<evidence type="ECO:0000313" key="4">
    <source>
        <dbReference type="Proteomes" id="UP000426246"/>
    </source>
</evidence>
<proteinExistence type="predicted"/>
<sequence length="163" mass="18743">MSANVNPMPYRSESEITLLQKEKRKHPRRARRWVVWTTTFTVWAVLSFGSYYLAKHYIEGFQQQLNGIQQTNQQNVDQLNKSVADLQAQLIENKQNAQTLQQQFEAVQKEMAAVNEQIALTGDTIDSTDTTKETLSQRITDLSKQLENLKVVINKLEAAARVY</sequence>
<keyword evidence="2" id="KW-0812">Transmembrane</keyword>
<dbReference type="Gene3D" id="1.10.287.1490">
    <property type="match status" value="1"/>
</dbReference>
<dbReference type="Proteomes" id="UP000426246">
    <property type="component" value="Chromosome"/>
</dbReference>
<gene>
    <name evidence="3" type="ORF">EHS13_14925</name>
</gene>
<keyword evidence="1" id="KW-0175">Coiled coil</keyword>
<dbReference type="SUPFAM" id="SSF58104">
    <property type="entry name" value="Methyl-accepting chemotaxis protein (MCP) signaling domain"/>
    <property type="match status" value="1"/>
</dbReference>
<feature type="coiled-coil region" evidence="1">
    <location>
        <begin position="69"/>
        <end position="159"/>
    </location>
</feature>
<keyword evidence="4" id="KW-1185">Reference proteome</keyword>
<organism evidence="3 4">
    <name type="scientific">Paenibacillus psychroresistens</name>
    <dbReference type="NCBI Taxonomy" id="1778678"/>
    <lineage>
        <taxon>Bacteria</taxon>
        <taxon>Bacillati</taxon>
        <taxon>Bacillota</taxon>
        <taxon>Bacilli</taxon>
        <taxon>Bacillales</taxon>
        <taxon>Paenibacillaceae</taxon>
        <taxon>Paenibacillus</taxon>
    </lineage>
</organism>